<gene>
    <name evidence="1" type="ORF">SAMN04489812_4081</name>
</gene>
<dbReference type="InterPro" id="IPR043777">
    <property type="entry name" value="DUF5719"/>
</dbReference>
<dbReference type="STRING" id="630515.SAMN04489812_4081"/>
<proteinExistence type="predicted"/>
<keyword evidence="2" id="KW-1185">Reference proteome</keyword>
<evidence type="ECO:0008006" key="3">
    <source>
        <dbReference type="Google" id="ProtNLM"/>
    </source>
</evidence>
<organism evidence="1 2">
    <name type="scientific">Microlunatus soli</name>
    <dbReference type="NCBI Taxonomy" id="630515"/>
    <lineage>
        <taxon>Bacteria</taxon>
        <taxon>Bacillati</taxon>
        <taxon>Actinomycetota</taxon>
        <taxon>Actinomycetes</taxon>
        <taxon>Propionibacteriales</taxon>
        <taxon>Propionibacteriaceae</taxon>
        <taxon>Microlunatus</taxon>
    </lineage>
</organism>
<accession>A0A1H1XIB4</accession>
<dbReference type="Pfam" id="PF18986">
    <property type="entry name" value="DUF5719"/>
    <property type="match status" value="1"/>
</dbReference>
<dbReference type="EMBL" id="LT629772">
    <property type="protein sequence ID" value="SDT08569.1"/>
    <property type="molecule type" value="Genomic_DNA"/>
</dbReference>
<dbReference type="Proteomes" id="UP000199103">
    <property type="component" value="Chromosome I"/>
</dbReference>
<name>A0A1H1XIB4_9ACTN</name>
<sequence>MNALNAIRGWVAVAVAALVAAVIGLGGQFLPVQQQPAAKAGQPLVGRTTSVCTTGTLNSADTTDSTESQVYGVAAKTSAAAGSGSLIGRELGDSGAGTPPLSVNTQGQGKIVSAPKKPIELTADGIMAGSSAGMVYGAAENGEDRGLSLAPCTNPAVDQWFTGLGATDALRSQLVISNPDDKQAEIDLNFSSPDGPLTVPGGSGLLIPAGRSRTLSLPDLLGNTDGDITVHVHASIGRVSAIARDLRSDGDKPAGVDWHPASVAPATGQVIPAVPGGPGKRQLVISNPGDRRATAKIEILGPQGPFTPVGTNQASVEAHSSTTVDVAKGLAEQIGTVRVTSDQPVLTAMRSERSGQTKPNDFAIETSQPAINATGVAPAAVVDGAETEVAVSNGSKDPTTVEVALYNLQGVSLYDEKIPVVGGGSIERRVTQAGPAYLVVKAADGAQVYGGVTLRQQSGDVYGLTSASLITPGLAGTARTSDADPRVAQ</sequence>
<dbReference type="AlphaFoldDB" id="A0A1H1XIB4"/>
<evidence type="ECO:0000313" key="1">
    <source>
        <dbReference type="EMBL" id="SDT08569.1"/>
    </source>
</evidence>
<dbReference type="RefSeq" id="WP_091527252.1">
    <property type="nucleotide sequence ID" value="NZ_LT629772.1"/>
</dbReference>
<evidence type="ECO:0000313" key="2">
    <source>
        <dbReference type="Proteomes" id="UP000199103"/>
    </source>
</evidence>
<reference evidence="1 2" key="1">
    <citation type="submission" date="2016-10" db="EMBL/GenBank/DDBJ databases">
        <authorList>
            <person name="de Groot N.N."/>
        </authorList>
    </citation>
    <scope>NUCLEOTIDE SEQUENCE [LARGE SCALE GENOMIC DNA]</scope>
    <source>
        <strain evidence="1 2">DSM 21800</strain>
    </source>
</reference>
<protein>
    <recommendedName>
        <fullName evidence="3">Secreted protein</fullName>
    </recommendedName>
</protein>
<dbReference type="OrthoDB" id="3729011at2"/>